<organism evidence="2 3">
    <name type="scientific">Corynebacterium uropygiale</name>
    <dbReference type="NCBI Taxonomy" id="1775911"/>
    <lineage>
        <taxon>Bacteria</taxon>
        <taxon>Bacillati</taxon>
        <taxon>Actinomycetota</taxon>
        <taxon>Actinomycetes</taxon>
        <taxon>Mycobacteriales</taxon>
        <taxon>Corynebacteriaceae</taxon>
        <taxon>Corynebacterium</taxon>
    </lineage>
</organism>
<accession>A0A9X1TXT8</accession>
<evidence type="ECO:0000256" key="1">
    <source>
        <dbReference type="SAM" id="MobiDB-lite"/>
    </source>
</evidence>
<dbReference type="Pfam" id="PF13834">
    <property type="entry name" value="DUF4193"/>
    <property type="match status" value="1"/>
</dbReference>
<comment type="caution">
    <text evidence="2">The sequence shown here is derived from an EMBL/GenBank/DDBJ whole genome shotgun (WGS) entry which is preliminary data.</text>
</comment>
<reference evidence="2" key="1">
    <citation type="submission" date="2022-01" db="EMBL/GenBank/DDBJ databases">
        <title>Corynebacterium sp. nov isolated from isolated from the feces of the greater white-fronted geese (Anser albifrons) at Poyang Lake, PR China.</title>
        <authorList>
            <person name="Liu Q."/>
        </authorList>
    </citation>
    <scope>NUCLEOTIDE SEQUENCE</scope>
    <source>
        <strain evidence="2">JCM 32435</strain>
    </source>
</reference>
<dbReference type="InterPro" id="IPR025242">
    <property type="entry name" value="DUF4193"/>
</dbReference>
<sequence>MTSTAEEEQRMSSEETVSLEGLKASESDSTVMDEDGDVVEPLQLDPRDVSDEEINLTVKPRQSNEFTCSECFLVQKKSMIAHVESDGSMICRDCA</sequence>
<dbReference type="EMBL" id="JAKGSI010000002">
    <property type="protein sequence ID" value="MCF4006500.1"/>
    <property type="molecule type" value="Genomic_DNA"/>
</dbReference>
<dbReference type="AlphaFoldDB" id="A0A9X1TXT8"/>
<proteinExistence type="predicted"/>
<name>A0A9X1TXT8_9CORY</name>
<feature type="region of interest" description="Disordered" evidence="1">
    <location>
        <begin position="1"/>
        <end position="40"/>
    </location>
</feature>
<dbReference type="RefSeq" id="WP_236118297.1">
    <property type="nucleotide sequence ID" value="NZ_JAKGSI010000002.1"/>
</dbReference>
<keyword evidence="3" id="KW-1185">Reference proteome</keyword>
<evidence type="ECO:0000313" key="2">
    <source>
        <dbReference type="EMBL" id="MCF4006500.1"/>
    </source>
</evidence>
<protein>
    <submittedName>
        <fullName evidence="2">DUF4193 domain-containing protein</fullName>
    </submittedName>
</protein>
<gene>
    <name evidence="2" type="ORF">L1O03_04790</name>
</gene>
<dbReference type="Proteomes" id="UP001139336">
    <property type="component" value="Unassembled WGS sequence"/>
</dbReference>
<evidence type="ECO:0000313" key="3">
    <source>
        <dbReference type="Proteomes" id="UP001139336"/>
    </source>
</evidence>